<dbReference type="PANTHER" id="PTHR11161:SF22">
    <property type="entry name" value="ACYLTRANSFERASE 3 DOMAIN-CONTAINING PROTEIN-RELATED"/>
    <property type="match status" value="1"/>
</dbReference>
<dbReference type="PANTHER" id="PTHR11161">
    <property type="entry name" value="O-ACYLTRANSFERASE"/>
    <property type="match status" value="1"/>
</dbReference>
<keyword evidence="5" id="KW-1185">Reference proteome</keyword>
<sequence>MSRTKSQIGDPHESSKDPLNFNRTLIHRGYCVSSRCPLVPGQKFNDTRRFEECIAHWARMLDYKSTSVTIEFCKSAKQANITNNLDTSKTLFLVVILFILFCNVVGTIYDVQTSNVKKNPFVVCWSWKDNWRRLTAPSDDADPKRASLLPTHGFRVIILLLVMCIHCGLIHFKLYSQNPQYLEKMMRDPIILLTRNGTAVVCVFLMLSNFLLARRMLQQQVSVKNPFLMCLLHRIARISPLYLLNVWWAATWLKELGDGPLWISNIHAEADICWNKLWTHALFINNLVDTHNHCLVQTWFLAVDMQLYVVSCALILTLTTVRMKNLIILGMIFLASCLLNGTLSYVFGWKSMLFITNTENLRTVFKGVPSFINLYITPWGSLPTSIMGVSLAYLDIHLQETGFKFTEHKVLSWLHRFSIPLVIMTVWVGAQAVDAEGGGVLQAGYAALDRTVICAFAAILLLGMCNETDDVMARLGGVVAPVPACATVALERHHHRPRTAQRSDR</sequence>
<feature type="transmembrane region" description="Helical" evidence="2">
    <location>
        <begin position="192"/>
        <end position="213"/>
    </location>
</feature>
<feature type="transmembrane region" description="Helical" evidence="2">
    <location>
        <begin position="326"/>
        <end position="348"/>
    </location>
</feature>
<accession>A0A9N9R807</accession>
<evidence type="ECO:0000259" key="3">
    <source>
        <dbReference type="Pfam" id="PF01757"/>
    </source>
</evidence>
<feature type="transmembrane region" description="Helical" evidence="2">
    <location>
        <begin position="445"/>
        <end position="465"/>
    </location>
</feature>
<protein>
    <recommendedName>
        <fullName evidence="3">Acyltransferase 3 domain-containing protein</fullName>
    </recommendedName>
</protein>
<evidence type="ECO:0000313" key="5">
    <source>
        <dbReference type="Proteomes" id="UP001153714"/>
    </source>
</evidence>
<gene>
    <name evidence="4" type="ORF">DIATSA_LOCUS8766</name>
</gene>
<name>A0A9N9R807_9NEOP</name>
<dbReference type="InterPro" id="IPR002656">
    <property type="entry name" value="Acyl_transf_3_dom"/>
</dbReference>
<keyword evidence="2" id="KW-1133">Transmembrane helix</keyword>
<evidence type="ECO:0000256" key="1">
    <source>
        <dbReference type="SAM" id="MobiDB-lite"/>
    </source>
</evidence>
<dbReference type="OrthoDB" id="6418646at2759"/>
<dbReference type="InterPro" id="IPR052728">
    <property type="entry name" value="O2_lipid_transport_reg"/>
</dbReference>
<feature type="transmembrane region" description="Helical" evidence="2">
    <location>
        <begin position="368"/>
        <end position="393"/>
    </location>
</feature>
<organism evidence="4 5">
    <name type="scientific">Diatraea saccharalis</name>
    <name type="common">sugarcane borer</name>
    <dbReference type="NCBI Taxonomy" id="40085"/>
    <lineage>
        <taxon>Eukaryota</taxon>
        <taxon>Metazoa</taxon>
        <taxon>Ecdysozoa</taxon>
        <taxon>Arthropoda</taxon>
        <taxon>Hexapoda</taxon>
        <taxon>Insecta</taxon>
        <taxon>Pterygota</taxon>
        <taxon>Neoptera</taxon>
        <taxon>Endopterygota</taxon>
        <taxon>Lepidoptera</taxon>
        <taxon>Glossata</taxon>
        <taxon>Ditrysia</taxon>
        <taxon>Pyraloidea</taxon>
        <taxon>Crambidae</taxon>
        <taxon>Crambinae</taxon>
        <taxon>Diatraea</taxon>
    </lineage>
</organism>
<keyword evidence="2" id="KW-0472">Membrane</keyword>
<reference evidence="4" key="2">
    <citation type="submission" date="2022-10" db="EMBL/GenBank/DDBJ databases">
        <authorList>
            <consortium name="ENA_rothamsted_submissions"/>
            <consortium name="culmorum"/>
            <person name="King R."/>
        </authorList>
    </citation>
    <scope>NUCLEOTIDE SEQUENCE</scope>
</reference>
<dbReference type="EMBL" id="OU893334">
    <property type="protein sequence ID" value="CAG9791134.1"/>
    <property type="molecule type" value="Genomic_DNA"/>
</dbReference>
<dbReference type="GO" id="GO:0016747">
    <property type="term" value="F:acyltransferase activity, transferring groups other than amino-acyl groups"/>
    <property type="evidence" value="ECO:0007669"/>
    <property type="project" value="InterPro"/>
</dbReference>
<feature type="transmembrane region" description="Helical" evidence="2">
    <location>
        <begin position="153"/>
        <end position="172"/>
    </location>
</feature>
<reference evidence="4" key="1">
    <citation type="submission" date="2021-12" db="EMBL/GenBank/DDBJ databases">
        <authorList>
            <person name="King R."/>
        </authorList>
    </citation>
    <scope>NUCLEOTIDE SEQUENCE</scope>
</reference>
<feature type="domain" description="Acyltransferase 3" evidence="3">
    <location>
        <begin position="153"/>
        <end position="465"/>
    </location>
</feature>
<proteinExistence type="predicted"/>
<feature type="transmembrane region" description="Helical" evidence="2">
    <location>
        <begin position="90"/>
        <end position="109"/>
    </location>
</feature>
<feature type="region of interest" description="Disordered" evidence="1">
    <location>
        <begin position="1"/>
        <end position="20"/>
    </location>
</feature>
<feature type="transmembrane region" description="Helical" evidence="2">
    <location>
        <begin position="299"/>
        <end position="319"/>
    </location>
</feature>
<evidence type="ECO:0000313" key="4">
    <source>
        <dbReference type="EMBL" id="CAG9791134.1"/>
    </source>
</evidence>
<dbReference type="Pfam" id="PF01757">
    <property type="entry name" value="Acyl_transf_3"/>
    <property type="match status" value="1"/>
</dbReference>
<dbReference type="AlphaFoldDB" id="A0A9N9R807"/>
<dbReference type="Proteomes" id="UP001153714">
    <property type="component" value="Chromosome 3"/>
</dbReference>
<feature type="transmembrane region" description="Helical" evidence="2">
    <location>
        <begin position="413"/>
        <end position="433"/>
    </location>
</feature>
<keyword evidence="2" id="KW-0812">Transmembrane</keyword>
<evidence type="ECO:0000256" key="2">
    <source>
        <dbReference type="SAM" id="Phobius"/>
    </source>
</evidence>